<dbReference type="RefSeq" id="WP_136141559.1">
    <property type="nucleotide sequence ID" value="NZ_CP039247.1"/>
</dbReference>
<evidence type="ECO:0000313" key="3">
    <source>
        <dbReference type="Proteomes" id="UP000296352"/>
    </source>
</evidence>
<dbReference type="KEGG" id="cee:CENDO_08050"/>
<organism evidence="2 3">
    <name type="scientific">Corynebacterium endometrii</name>
    <dbReference type="NCBI Taxonomy" id="2488819"/>
    <lineage>
        <taxon>Bacteria</taxon>
        <taxon>Bacillati</taxon>
        <taxon>Actinomycetota</taxon>
        <taxon>Actinomycetes</taxon>
        <taxon>Mycobacteriales</taxon>
        <taxon>Corynebacteriaceae</taxon>
        <taxon>Corynebacterium</taxon>
    </lineage>
</organism>
<feature type="compositionally biased region" description="Basic and acidic residues" evidence="1">
    <location>
        <begin position="47"/>
        <end position="67"/>
    </location>
</feature>
<gene>
    <name evidence="2" type="ORF">CENDO_08050</name>
</gene>
<sequence>MALTLSVELQDATLGDISALVKAARSAGAAADARVTLEESTLKITVKDPRGLPKREPQGLDAWEGRRKNPGAEAPPTGTPGNPLEFLDNQVARRGVEELVDAGSEAVSGIFDFISEHLERNREPGSGRGPAGRRGHSFGSFRDTDEDGTRDADEK</sequence>
<dbReference type="Proteomes" id="UP000296352">
    <property type="component" value="Chromosome"/>
</dbReference>
<keyword evidence="3" id="KW-1185">Reference proteome</keyword>
<feature type="region of interest" description="Disordered" evidence="1">
    <location>
        <begin position="118"/>
        <end position="155"/>
    </location>
</feature>
<evidence type="ECO:0000256" key="1">
    <source>
        <dbReference type="SAM" id="MobiDB-lite"/>
    </source>
</evidence>
<dbReference type="EMBL" id="CP039247">
    <property type="protein sequence ID" value="QCB28884.1"/>
    <property type="molecule type" value="Genomic_DNA"/>
</dbReference>
<accession>A0A4P7QIY6</accession>
<evidence type="ECO:0000313" key="2">
    <source>
        <dbReference type="EMBL" id="QCB28884.1"/>
    </source>
</evidence>
<dbReference type="AlphaFoldDB" id="A0A4P7QIY6"/>
<proteinExistence type="predicted"/>
<protein>
    <submittedName>
        <fullName evidence="2">Uncharacterized protein</fullName>
    </submittedName>
</protein>
<feature type="compositionally biased region" description="Low complexity" evidence="1">
    <location>
        <begin position="71"/>
        <end position="83"/>
    </location>
</feature>
<reference evidence="2 3" key="1">
    <citation type="submission" date="2019-04" db="EMBL/GenBank/DDBJ databases">
        <title>Corynebacterium endometrii sp. nov., isolated from the uterus of a cow with endometritis.</title>
        <authorList>
            <person name="Ballas P."/>
            <person name="Ruckert C."/>
            <person name="Wagener K."/>
            <person name="Drillich M."/>
            <person name="Kaempfer P."/>
            <person name="Busse H.-J."/>
            <person name="Ehling-Schulz M."/>
        </authorList>
    </citation>
    <scope>NUCLEOTIDE SEQUENCE [LARGE SCALE GENOMIC DNA]</scope>
    <source>
        <strain evidence="2 3">LMM-1653</strain>
    </source>
</reference>
<feature type="region of interest" description="Disordered" evidence="1">
    <location>
        <begin position="47"/>
        <end position="85"/>
    </location>
</feature>
<name>A0A4P7QIY6_9CORY</name>